<dbReference type="OrthoDB" id="3381205at2"/>
<dbReference type="EMBL" id="VDFR01000204">
    <property type="protein sequence ID" value="TNC31452.1"/>
    <property type="molecule type" value="Genomic_DNA"/>
</dbReference>
<dbReference type="AlphaFoldDB" id="A0A5C4MUK5"/>
<accession>A0A5C4MUK5</accession>
<comment type="caution">
    <text evidence="5">The sequence shown here is derived from an EMBL/GenBank/DDBJ whole genome shotgun (WGS) entry which is preliminary data.</text>
</comment>
<evidence type="ECO:0000313" key="6">
    <source>
        <dbReference type="Proteomes" id="UP000306740"/>
    </source>
</evidence>
<evidence type="ECO:0000256" key="1">
    <source>
        <dbReference type="SAM" id="MobiDB-lite"/>
    </source>
</evidence>
<dbReference type="PROSITE" id="PS51257">
    <property type="entry name" value="PROKAR_LIPOPROTEIN"/>
    <property type="match status" value="1"/>
</dbReference>
<dbReference type="Pfam" id="PF13845">
    <property type="entry name" value="Septum_form"/>
    <property type="match status" value="1"/>
</dbReference>
<proteinExistence type="predicted"/>
<evidence type="ECO:0000259" key="3">
    <source>
        <dbReference type="Pfam" id="PF13845"/>
    </source>
</evidence>
<feature type="domain" description="Septum formation-related" evidence="3">
    <location>
        <begin position="57"/>
        <end position="272"/>
    </location>
</feature>
<gene>
    <name evidence="5" type="ORF">FHE65_09035</name>
    <name evidence="4" type="ORF">FHE65_31225</name>
</gene>
<dbReference type="RefSeq" id="WP_139105743.1">
    <property type="nucleotide sequence ID" value="NZ_VDFR01000042.1"/>
</dbReference>
<feature type="chain" id="PRO_5038242851" description="Septum formation-related domain-containing protein" evidence="2">
    <location>
        <begin position="27"/>
        <end position="281"/>
    </location>
</feature>
<feature type="signal peptide" evidence="2">
    <location>
        <begin position="1"/>
        <end position="26"/>
    </location>
</feature>
<reference evidence="5 6" key="1">
    <citation type="submission" date="2019-05" db="EMBL/GenBank/DDBJ databases">
        <title>Mumia sp. nov., isolated from the intestinal contents of plateau pika (Ochotona curzoniae) in the Qinghai-Tibet plateau of China.</title>
        <authorList>
            <person name="Tian Z."/>
        </authorList>
    </citation>
    <scope>NUCLEOTIDE SEQUENCE [LARGE SCALE GENOMIC DNA]</scope>
    <source>
        <strain evidence="6">527</strain>
        <strain evidence="5">Z527</strain>
    </source>
</reference>
<dbReference type="EMBL" id="VDFR01000042">
    <property type="protein sequence ID" value="TNC47790.1"/>
    <property type="molecule type" value="Genomic_DNA"/>
</dbReference>
<keyword evidence="2" id="KW-0732">Signal</keyword>
<organism evidence="5 6">
    <name type="scientific">Mumia zhuanghuii</name>
    <dbReference type="NCBI Taxonomy" id="2585211"/>
    <lineage>
        <taxon>Bacteria</taxon>
        <taxon>Bacillati</taxon>
        <taxon>Actinomycetota</taxon>
        <taxon>Actinomycetes</taxon>
        <taxon>Propionibacteriales</taxon>
        <taxon>Nocardioidaceae</taxon>
        <taxon>Mumia</taxon>
    </lineage>
</organism>
<feature type="region of interest" description="Disordered" evidence="1">
    <location>
        <begin position="27"/>
        <end position="50"/>
    </location>
</feature>
<dbReference type="InterPro" id="IPR026004">
    <property type="entry name" value="Septum_form"/>
</dbReference>
<dbReference type="Proteomes" id="UP000306740">
    <property type="component" value="Unassembled WGS sequence"/>
</dbReference>
<name>A0A5C4MUK5_9ACTN</name>
<evidence type="ECO:0000313" key="4">
    <source>
        <dbReference type="EMBL" id="TNC31452.1"/>
    </source>
</evidence>
<evidence type="ECO:0000313" key="5">
    <source>
        <dbReference type="EMBL" id="TNC47790.1"/>
    </source>
</evidence>
<sequence>MEARIRWSRRALALVATLTLALTACSGEDADEPDAPKDGDTTSASPSPAFAPAPPVGACYRLSQPQLSEAHPEAPPVPCAQPHTTQTYAVTTLAGITAPVDSTAVAATADRQCRAGLRRFVAATPARLALSRVSYAWFVPTQDDLDAGSRWLRCDVAVLRTDTTLVSLPADARGLLRRDGALNRYGRCARTNAAGITTGAGGRVCALPHTWRAIAARRLGAAAAPYPGRSVRGDVLGRCEQVSRDYTDNTTGDISVAWRPPTRAQWAAGERFGLCWTRTRD</sequence>
<protein>
    <recommendedName>
        <fullName evidence="3">Septum formation-related domain-containing protein</fullName>
    </recommendedName>
</protein>
<evidence type="ECO:0000256" key="2">
    <source>
        <dbReference type="SAM" id="SignalP"/>
    </source>
</evidence>